<accession>A0A4V2Z3H7</accession>
<reference evidence="9 10" key="1">
    <citation type="submission" date="2019-03" db="EMBL/GenBank/DDBJ databases">
        <title>Dyadobacter AR-3-6 sp. nov., isolated from arctic soil.</title>
        <authorList>
            <person name="Chaudhary D.K."/>
        </authorList>
    </citation>
    <scope>NUCLEOTIDE SEQUENCE [LARGE SCALE GENOMIC DNA]</scope>
    <source>
        <strain evidence="9 10">AR-3-6</strain>
    </source>
</reference>
<dbReference type="AlphaFoldDB" id="A0A4V2Z3H7"/>
<keyword evidence="5" id="KW-0378">Hydrolase</keyword>
<dbReference type="PANTHER" id="PTHR33653:SF1">
    <property type="entry name" value="RIBONUCLEASE VAPC2"/>
    <property type="match status" value="1"/>
</dbReference>
<evidence type="ECO:0000313" key="9">
    <source>
        <dbReference type="EMBL" id="TDE12778.1"/>
    </source>
</evidence>
<comment type="similarity">
    <text evidence="7">Belongs to the PINc/VapC protein family.</text>
</comment>
<dbReference type="OrthoDB" id="9804823at2"/>
<evidence type="ECO:0000256" key="5">
    <source>
        <dbReference type="ARBA" id="ARBA00022801"/>
    </source>
</evidence>
<dbReference type="Gene3D" id="3.40.50.1010">
    <property type="entry name" value="5'-nuclease"/>
    <property type="match status" value="1"/>
</dbReference>
<dbReference type="InterPro" id="IPR029060">
    <property type="entry name" value="PIN-like_dom_sf"/>
</dbReference>
<dbReference type="InterPro" id="IPR002716">
    <property type="entry name" value="PIN_dom"/>
</dbReference>
<proteinExistence type="inferred from homology"/>
<dbReference type="SUPFAM" id="SSF88723">
    <property type="entry name" value="PIN domain-like"/>
    <property type="match status" value="1"/>
</dbReference>
<keyword evidence="2" id="KW-1277">Toxin-antitoxin system</keyword>
<evidence type="ECO:0000256" key="4">
    <source>
        <dbReference type="ARBA" id="ARBA00022723"/>
    </source>
</evidence>
<evidence type="ECO:0000256" key="7">
    <source>
        <dbReference type="ARBA" id="ARBA00038093"/>
    </source>
</evidence>
<keyword evidence="3" id="KW-0540">Nuclease</keyword>
<evidence type="ECO:0000256" key="6">
    <source>
        <dbReference type="ARBA" id="ARBA00022842"/>
    </source>
</evidence>
<dbReference type="InterPro" id="IPR050556">
    <property type="entry name" value="Type_II_TA_system_RNase"/>
</dbReference>
<keyword evidence="10" id="KW-1185">Reference proteome</keyword>
<name>A0A4V2Z3H7_9BACT</name>
<dbReference type="Proteomes" id="UP000294850">
    <property type="component" value="Unassembled WGS sequence"/>
</dbReference>
<gene>
    <name evidence="9" type="ORF">E0F88_20745</name>
</gene>
<dbReference type="GO" id="GO:0016787">
    <property type="term" value="F:hydrolase activity"/>
    <property type="evidence" value="ECO:0007669"/>
    <property type="project" value="UniProtKB-KW"/>
</dbReference>
<keyword evidence="4" id="KW-0479">Metal-binding</keyword>
<organism evidence="9 10">
    <name type="scientific">Dyadobacter psychrotolerans</name>
    <dbReference type="NCBI Taxonomy" id="2541721"/>
    <lineage>
        <taxon>Bacteria</taxon>
        <taxon>Pseudomonadati</taxon>
        <taxon>Bacteroidota</taxon>
        <taxon>Cytophagia</taxon>
        <taxon>Cytophagales</taxon>
        <taxon>Spirosomataceae</taxon>
        <taxon>Dyadobacter</taxon>
    </lineage>
</organism>
<evidence type="ECO:0000313" key="10">
    <source>
        <dbReference type="Proteomes" id="UP000294850"/>
    </source>
</evidence>
<keyword evidence="6" id="KW-0460">Magnesium</keyword>
<evidence type="ECO:0000256" key="3">
    <source>
        <dbReference type="ARBA" id="ARBA00022722"/>
    </source>
</evidence>
<dbReference type="GO" id="GO:0046872">
    <property type="term" value="F:metal ion binding"/>
    <property type="evidence" value="ECO:0007669"/>
    <property type="project" value="UniProtKB-KW"/>
</dbReference>
<dbReference type="PANTHER" id="PTHR33653">
    <property type="entry name" value="RIBONUCLEASE VAPC2"/>
    <property type="match status" value="1"/>
</dbReference>
<dbReference type="EMBL" id="SMFL01000008">
    <property type="protein sequence ID" value="TDE12778.1"/>
    <property type="molecule type" value="Genomic_DNA"/>
</dbReference>
<comment type="caution">
    <text evidence="9">The sequence shown here is derived from an EMBL/GenBank/DDBJ whole genome shotgun (WGS) entry which is preliminary data.</text>
</comment>
<dbReference type="Pfam" id="PF01850">
    <property type="entry name" value="PIN"/>
    <property type="match status" value="1"/>
</dbReference>
<dbReference type="CDD" id="cd09881">
    <property type="entry name" value="PIN_VapC4-5_FitB-like"/>
    <property type="match status" value="1"/>
</dbReference>
<evidence type="ECO:0000256" key="1">
    <source>
        <dbReference type="ARBA" id="ARBA00001946"/>
    </source>
</evidence>
<protein>
    <recommendedName>
        <fullName evidence="8">PIN domain-containing protein</fullName>
    </recommendedName>
</protein>
<comment type="cofactor">
    <cofactor evidence="1">
        <name>Mg(2+)</name>
        <dbReference type="ChEBI" id="CHEBI:18420"/>
    </cofactor>
</comment>
<feature type="domain" description="PIN" evidence="8">
    <location>
        <begin position="5"/>
        <end position="50"/>
    </location>
</feature>
<evidence type="ECO:0000259" key="8">
    <source>
        <dbReference type="Pfam" id="PF01850"/>
    </source>
</evidence>
<sequence length="55" mass="6250">MVRVAVEINNRLKRDRRQIGIADLFIAATAIAHDLPIATLNTKHFNRIGELQILE</sequence>
<evidence type="ECO:0000256" key="2">
    <source>
        <dbReference type="ARBA" id="ARBA00022649"/>
    </source>
</evidence>
<dbReference type="GO" id="GO:0004518">
    <property type="term" value="F:nuclease activity"/>
    <property type="evidence" value="ECO:0007669"/>
    <property type="project" value="UniProtKB-KW"/>
</dbReference>